<evidence type="ECO:0000256" key="2">
    <source>
        <dbReference type="ARBA" id="ARBA00022723"/>
    </source>
</evidence>
<dbReference type="InterPro" id="IPR006680">
    <property type="entry name" value="Amidohydro-rel"/>
</dbReference>
<dbReference type="Pfam" id="PF01979">
    <property type="entry name" value="Amidohydro_1"/>
    <property type="match status" value="1"/>
</dbReference>
<accession>A0ABP7FB12</accession>
<dbReference type="PIRSF" id="PIRSF038994">
    <property type="entry name" value="NagA"/>
    <property type="match status" value="1"/>
</dbReference>
<dbReference type="SUPFAM" id="SSF51338">
    <property type="entry name" value="Composite domain of metallo-dependent hydrolases"/>
    <property type="match status" value="1"/>
</dbReference>
<keyword evidence="2" id="KW-0479">Metal-binding</keyword>
<evidence type="ECO:0000259" key="6">
    <source>
        <dbReference type="Pfam" id="PF01979"/>
    </source>
</evidence>
<evidence type="ECO:0000313" key="7">
    <source>
        <dbReference type="EMBL" id="GAA3733344.1"/>
    </source>
</evidence>
<organism evidence="7 8">
    <name type="scientific">Leifsonella bigeumensis</name>
    <dbReference type="NCBI Taxonomy" id="433643"/>
    <lineage>
        <taxon>Bacteria</taxon>
        <taxon>Bacillati</taxon>
        <taxon>Actinomycetota</taxon>
        <taxon>Actinomycetes</taxon>
        <taxon>Micrococcales</taxon>
        <taxon>Microbacteriaceae</taxon>
        <taxon>Leifsonella</taxon>
    </lineage>
</organism>
<dbReference type="Gene3D" id="2.30.40.10">
    <property type="entry name" value="Urease, subunit C, domain 1"/>
    <property type="match status" value="1"/>
</dbReference>
<dbReference type="CDD" id="cd00854">
    <property type="entry name" value="NagA"/>
    <property type="match status" value="1"/>
</dbReference>
<keyword evidence="4 5" id="KW-0119">Carbohydrate metabolism</keyword>
<dbReference type="InterPro" id="IPR003764">
    <property type="entry name" value="GlcNAc_6-P_deAcase"/>
</dbReference>
<evidence type="ECO:0000256" key="5">
    <source>
        <dbReference type="PIRNR" id="PIRNR038994"/>
    </source>
</evidence>
<proteinExistence type="inferred from homology"/>
<name>A0ABP7FB12_9MICO</name>
<sequence>MTILFHGARKLDSDGQVDDFWMLVDGDSITETGSGRHPEPVGAVERIDVGGDWLVPGFIDLHCHGGGGHSFDNDADEILAAIATHRAHGTTRSVLSLVANPLAQLRASLAVIAELTDSDPTILGSHLEGPFLAEGKRGAHNPAYLRAPLPYELEELIGASRETLRQLTIAPELEGALEAIDVLVEAGVAVAIGHTEADFALAQESFDRGARILTHAFNAMNGIHHRAPGPIVAAFEDERVTIELILDGLHVHPDVAGMVFRGAPGRIALVTDAMAAAGASDGDYPLGTLNVTVRDGLAVLRGTDTIAGSTLTLDAALRNAVELAGVHPVDAIAALTTVPARALGLDHRLGRLAAGYAADAVILDSGLHVQRVWANGTPITVS</sequence>
<evidence type="ECO:0000256" key="3">
    <source>
        <dbReference type="ARBA" id="ARBA00022801"/>
    </source>
</evidence>
<keyword evidence="8" id="KW-1185">Reference proteome</keyword>
<dbReference type="InterPro" id="IPR011059">
    <property type="entry name" value="Metal-dep_hydrolase_composite"/>
</dbReference>
<dbReference type="Gene3D" id="3.20.20.140">
    <property type="entry name" value="Metal-dependent hydrolases"/>
    <property type="match status" value="1"/>
</dbReference>
<dbReference type="RefSeq" id="WP_344753762.1">
    <property type="nucleotide sequence ID" value="NZ_BAABAE010000002.1"/>
</dbReference>
<dbReference type="EMBL" id="BAABAE010000002">
    <property type="protein sequence ID" value="GAA3733344.1"/>
    <property type="molecule type" value="Genomic_DNA"/>
</dbReference>
<comment type="caution">
    <text evidence="7">The sequence shown here is derived from an EMBL/GenBank/DDBJ whole genome shotgun (WGS) entry which is preliminary data.</text>
</comment>
<dbReference type="PANTHER" id="PTHR11113:SF14">
    <property type="entry name" value="N-ACETYLGLUCOSAMINE-6-PHOSPHATE DEACETYLASE"/>
    <property type="match status" value="1"/>
</dbReference>
<protein>
    <submittedName>
        <fullName evidence="7">N-acetylglucosamine-6-phosphate deacetylase</fullName>
    </submittedName>
</protein>
<evidence type="ECO:0000256" key="4">
    <source>
        <dbReference type="ARBA" id="ARBA00023277"/>
    </source>
</evidence>
<gene>
    <name evidence="7" type="primary">nagA_1</name>
    <name evidence="7" type="ORF">GCM10022239_06990</name>
</gene>
<evidence type="ECO:0000256" key="1">
    <source>
        <dbReference type="ARBA" id="ARBA00010716"/>
    </source>
</evidence>
<dbReference type="PANTHER" id="PTHR11113">
    <property type="entry name" value="N-ACETYLGLUCOSAMINE-6-PHOSPHATE DEACETYLASE"/>
    <property type="match status" value="1"/>
</dbReference>
<dbReference type="InterPro" id="IPR032466">
    <property type="entry name" value="Metal_Hydrolase"/>
</dbReference>
<evidence type="ECO:0000313" key="8">
    <source>
        <dbReference type="Proteomes" id="UP001501004"/>
    </source>
</evidence>
<dbReference type="SUPFAM" id="SSF51556">
    <property type="entry name" value="Metallo-dependent hydrolases"/>
    <property type="match status" value="1"/>
</dbReference>
<reference evidence="8" key="1">
    <citation type="journal article" date="2019" name="Int. J. Syst. Evol. Microbiol.">
        <title>The Global Catalogue of Microorganisms (GCM) 10K type strain sequencing project: providing services to taxonomists for standard genome sequencing and annotation.</title>
        <authorList>
            <consortium name="The Broad Institute Genomics Platform"/>
            <consortium name="The Broad Institute Genome Sequencing Center for Infectious Disease"/>
            <person name="Wu L."/>
            <person name="Ma J."/>
        </authorList>
    </citation>
    <scope>NUCLEOTIDE SEQUENCE [LARGE SCALE GENOMIC DNA]</scope>
    <source>
        <strain evidence="8">JCM 16949</strain>
    </source>
</reference>
<dbReference type="NCBIfam" id="TIGR00221">
    <property type="entry name" value="nagA"/>
    <property type="match status" value="1"/>
</dbReference>
<comment type="similarity">
    <text evidence="1 5">Belongs to the metallo-dependent hydrolases superfamily. NagA family.</text>
</comment>
<keyword evidence="3 5" id="KW-0378">Hydrolase</keyword>
<feature type="domain" description="Amidohydrolase-related" evidence="6">
    <location>
        <begin position="54"/>
        <end position="376"/>
    </location>
</feature>
<dbReference type="Proteomes" id="UP001501004">
    <property type="component" value="Unassembled WGS sequence"/>
</dbReference>